<evidence type="ECO:0000313" key="2">
    <source>
        <dbReference type="EMBL" id="MDC3419741.1"/>
    </source>
</evidence>
<dbReference type="RefSeq" id="WP_259867446.1">
    <property type="nucleotide sequence ID" value="NZ_JAMQJZ010000003.1"/>
</dbReference>
<dbReference type="Proteomes" id="UP001145072">
    <property type="component" value="Unassembled WGS sequence"/>
</dbReference>
<keyword evidence="3" id="KW-1185">Reference proteome</keyword>
<dbReference type="SUPFAM" id="SSF57997">
    <property type="entry name" value="Tropomyosin"/>
    <property type="match status" value="1"/>
</dbReference>
<evidence type="ECO:0000313" key="3">
    <source>
        <dbReference type="Proteomes" id="UP001145072"/>
    </source>
</evidence>
<protein>
    <recommendedName>
        <fullName evidence="4">t-SNARE coiled-coil homology domain-containing protein</fullName>
    </recommendedName>
</protein>
<dbReference type="AlphaFoldDB" id="A0A9X4AH94"/>
<feature type="coiled-coil region" evidence="1">
    <location>
        <begin position="5"/>
        <end position="32"/>
    </location>
</feature>
<organism evidence="2 3">
    <name type="scientific">Aquibacillus koreensis</name>
    <dbReference type="NCBI Taxonomy" id="279446"/>
    <lineage>
        <taxon>Bacteria</taxon>
        <taxon>Bacillati</taxon>
        <taxon>Bacillota</taxon>
        <taxon>Bacilli</taxon>
        <taxon>Bacillales</taxon>
        <taxon>Bacillaceae</taxon>
        <taxon>Aquibacillus</taxon>
    </lineage>
</organism>
<keyword evidence="1" id="KW-0175">Coiled coil</keyword>
<sequence>MEETLKQILGELQKVNQRMDGLDKRMDGFDNRFETIDKRFDTIDNHFETIDKRFETIDNRFETIDKRFDTVDKDIKELKTGQEELKNSMINRVVPYKEEVAKHINERFDELKDSLEGQQRVIDTLSARSIKHESEIRHIRSILNNQ</sequence>
<comment type="caution">
    <text evidence="2">The sequence shown here is derived from an EMBL/GenBank/DDBJ whole genome shotgun (WGS) entry which is preliminary data.</text>
</comment>
<reference evidence="2" key="1">
    <citation type="submission" date="2022-06" db="EMBL/GenBank/DDBJ databases">
        <title>Aquibacillus sp. a new bacterium isolated from soil saline samples.</title>
        <authorList>
            <person name="Galisteo C."/>
            <person name="De La Haba R."/>
            <person name="Sanchez-Porro C."/>
            <person name="Ventosa A."/>
        </authorList>
    </citation>
    <scope>NUCLEOTIDE SEQUENCE</scope>
    <source>
        <strain evidence="2">JCM 12387</strain>
    </source>
</reference>
<evidence type="ECO:0008006" key="4">
    <source>
        <dbReference type="Google" id="ProtNLM"/>
    </source>
</evidence>
<accession>A0A9X4AH94</accession>
<dbReference type="Gene3D" id="6.10.250.2540">
    <property type="match status" value="1"/>
</dbReference>
<proteinExistence type="predicted"/>
<dbReference type="EMBL" id="JAMQJZ010000003">
    <property type="protein sequence ID" value="MDC3419741.1"/>
    <property type="molecule type" value="Genomic_DNA"/>
</dbReference>
<evidence type="ECO:0000256" key="1">
    <source>
        <dbReference type="SAM" id="Coils"/>
    </source>
</evidence>
<name>A0A9X4AH94_9BACI</name>
<gene>
    <name evidence="2" type="ORF">NC661_05095</name>
</gene>
<dbReference type="Gene3D" id="1.20.5.110">
    <property type="match status" value="1"/>
</dbReference>